<dbReference type="AlphaFoldDB" id="A0AAV9IC17"/>
<protein>
    <recommendedName>
        <fullName evidence="1">HD domain-containing protein</fullName>
    </recommendedName>
</protein>
<dbReference type="PROSITE" id="PS51831">
    <property type="entry name" value="HD"/>
    <property type="match status" value="1"/>
</dbReference>
<dbReference type="CDD" id="cd00077">
    <property type="entry name" value="HDc"/>
    <property type="match status" value="1"/>
</dbReference>
<dbReference type="GO" id="GO:0005634">
    <property type="term" value="C:nucleus"/>
    <property type="evidence" value="ECO:0007669"/>
    <property type="project" value="TreeGrafter"/>
</dbReference>
<dbReference type="Pfam" id="PF01966">
    <property type="entry name" value="HD"/>
    <property type="match status" value="1"/>
</dbReference>
<dbReference type="SUPFAM" id="SSF109604">
    <property type="entry name" value="HD-domain/PDEase-like"/>
    <property type="match status" value="1"/>
</dbReference>
<dbReference type="InterPro" id="IPR003607">
    <property type="entry name" value="HD/PDEase_dom"/>
</dbReference>
<evidence type="ECO:0000313" key="3">
    <source>
        <dbReference type="Proteomes" id="UP001300502"/>
    </source>
</evidence>
<dbReference type="InterPro" id="IPR045509">
    <property type="entry name" value="HD_assoc_2"/>
</dbReference>
<evidence type="ECO:0000313" key="2">
    <source>
        <dbReference type="EMBL" id="KAK4524756.1"/>
    </source>
</evidence>
<dbReference type="SMART" id="SM00471">
    <property type="entry name" value="HDc"/>
    <property type="match status" value="1"/>
</dbReference>
<dbReference type="Pfam" id="PF19276">
    <property type="entry name" value="HD_assoc_2"/>
    <property type="match status" value="1"/>
</dbReference>
<evidence type="ECO:0000259" key="1">
    <source>
        <dbReference type="PROSITE" id="PS51831"/>
    </source>
</evidence>
<dbReference type="EMBL" id="JANCYU010000025">
    <property type="protein sequence ID" value="KAK4524756.1"/>
    <property type="molecule type" value="Genomic_DNA"/>
</dbReference>
<dbReference type="GO" id="GO:0008832">
    <property type="term" value="F:dGTPase activity"/>
    <property type="evidence" value="ECO:0007669"/>
    <property type="project" value="TreeGrafter"/>
</dbReference>
<dbReference type="PANTHER" id="PTHR11373">
    <property type="entry name" value="DEOXYNUCLEOSIDE TRIPHOSPHATE TRIPHOSPHOHYDROLASE"/>
    <property type="match status" value="1"/>
</dbReference>
<dbReference type="Gene3D" id="3.30.70.2760">
    <property type="match status" value="1"/>
</dbReference>
<sequence>MQQDEDVECFPIQSQTTSLKRNKVINDPVHGHFELEEYCVDVIDTPHFQRLRDLKQLGSCYYVFPGATHCRFEHSLGVCHLAGNQLQQLYFKQKHEVFENEEEFEYCCRLVRLAGLCHDLGHGPFSHSFDDTFLRKKFGSVASSDDSPPQLRHEYRSILLLEDLVNSYSIDINKEDLHIIGELIQGSTSSSQHSAIAPFLYQIVSNKHNSVDVDKFDYLVRDTRATGLKFGFDHSRLMQYCRVIDNWICYHQKEIFNMYDMFNLRFKLHKIVYNHRTSKAIDYMLMDILLYADSYFDISNSIFDCSNFIKMTDSILYSIEHSREPSLEKSRQILHSLRTRQLYKFVCEVLVPSHIPDITEVEVTTHQNTPQVDLRPEDIIVQNMRANYAMKEKNPVDNVLFFRNWEDKNPVHIPREHVSYLIPDVFEEHTVRLYSKSSDPLVMQAAKKAFQMAIQCYSDSSDVKKQLEEQSSSEFKVGRNKRKFSSF</sequence>
<dbReference type="PANTHER" id="PTHR11373:SF4">
    <property type="entry name" value="DEOXYNUCLEOSIDE TRIPHOSPHATE TRIPHOSPHOHYDROLASE SAMHD1"/>
    <property type="match status" value="1"/>
</dbReference>
<dbReference type="GO" id="GO:0006203">
    <property type="term" value="P:dGTP catabolic process"/>
    <property type="evidence" value="ECO:0007669"/>
    <property type="project" value="TreeGrafter"/>
</dbReference>
<gene>
    <name evidence="2" type="ORF">GAYE_SCF05G2659</name>
</gene>
<comment type="caution">
    <text evidence="2">The sequence shown here is derived from an EMBL/GenBank/DDBJ whole genome shotgun (WGS) entry which is preliminary data.</text>
</comment>
<keyword evidence="3" id="KW-1185">Reference proteome</keyword>
<proteinExistence type="predicted"/>
<dbReference type="Gene3D" id="1.10.3210.10">
    <property type="entry name" value="Hypothetical protein af1432"/>
    <property type="match status" value="1"/>
</dbReference>
<organism evidence="2 3">
    <name type="scientific">Galdieria yellowstonensis</name>
    <dbReference type="NCBI Taxonomy" id="3028027"/>
    <lineage>
        <taxon>Eukaryota</taxon>
        <taxon>Rhodophyta</taxon>
        <taxon>Bangiophyceae</taxon>
        <taxon>Galdieriales</taxon>
        <taxon>Galdieriaceae</taxon>
        <taxon>Galdieria</taxon>
    </lineage>
</organism>
<dbReference type="Proteomes" id="UP001300502">
    <property type="component" value="Unassembled WGS sequence"/>
</dbReference>
<dbReference type="InterPro" id="IPR006674">
    <property type="entry name" value="HD_domain"/>
</dbReference>
<reference evidence="2 3" key="1">
    <citation type="submission" date="2022-07" db="EMBL/GenBank/DDBJ databases">
        <title>Genome-wide signatures of adaptation to extreme environments.</title>
        <authorList>
            <person name="Cho C.H."/>
            <person name="Yoon H.S."/>
        </authorList>
    </citation>
    <scope>NUCLEOTIDE SEQUENCE [LARGE SCALE GENOMIC DNA]</scope>
    <source>
        <strain evidence="2 3">108.79 E11</strain>
    </source>
</reference>
<accession>A0AAV9IC17</accession>
<feature type="domain" description="HD" evidence="1">
    <location>
        <begin position="71"/>
        <end position="219"/>
    </location>
</feature>
<name>A0AAV9IC17_9RHOD</name>
<dbReference type="InterPro" id="IPR050135">
    <property type="entry name" value="dGTPase-like"/>
</dbReference>